<evidence type="ECO:0000259" key="8">
    <source>
        <dbReference type="PROSITE" id="PS50103"/>
    </source>
</evidence>
<dbReference type="PROSITE" id="PS50103">
    <property type="entry name" value="ZF_C3H1"/>
    <property type="match status" value="1"/>
</dbReference>
<dbReference type="Pfam" id="PF25980">
    <property type="entry name" value="NERD_plant"/>
    <property type="match status" value="1"/>
</dbReference>
<dbReference type="Gene3D" id="1.10.245.10">
    <property type="entry name" value="SWIB/MDM2 domain"/>
    <property type="match status" value="1"/>
</dbReference>
<feature type="compositionally biased region" description="Polar residues" evidence="6">
    <location>
        <begin position="1233"/>
        <end position="1256"/>
    </location>
</feature>
<dbReference type="PROSITE" id="PS01359">
    <property type="entry name" value="ZF_PHD_1"/>
    <property type="match status" value="1"/>
</dbReference>
<dbReference type="CDD" id="cd10567">
    <property type="entry name" value="SWIB-MDM2_like"/>
    <property type="match status" value="1"/>
</dbReference>
<evidence type="ECO:0000256" key="1">
    <source>
        <dbReference type="ARBA" id="ARBA00022723"/>
    </source>
</evidence>
<dbReference type="InterPro" id="IPR000571">
    <property type="entry name" value="Znf_CCCH"/>
</dbReference>
<feature type="compositionally biased region" description="Gly residues" evidence="6">
    <location>
        <begin position="1637"/>
        <end position="1646"/>
    </location>
</feature>
<feature type="domain" description="Plus3" evidence="10">
    <location>
        <begin position="785"/>
        <end position="917"/>
    </location>
</feature>
<dbReference type="InterPro" id="IPR036128">
    <property type="entry name" value="Plus3-like_sf"/>
</dbReference>
<dbReference type="InParanoid" id="A0A1Q3AXH9"/>
<evidence type="ECO:0000259" key="11">
    <source>
        <dbReference type="PROSITE" id="PS51925"/>
    </source>
</evidence>
<feature type="region of interest" description="Disordered" evidence="6">
    <location>
        <begin position="742"/>
        <end position="775"/>
    </location>
</feature>
<feature type="region of interest" description="Disordered" evidence="6">
    <location>
        <begin position="966"/>
        <end position="1036"/>
    </location>
</feature>
<dbReference type="SUPFAM" id="SSF90229">
    <property type="entry name" value="CCCH zinc finger"/>
    <property type="match status" value="1"/>
</dbReference>
<dbReference type="InterPro" id="IPR058668">
    <property type="entry name" value="NERD_dom"/>
</dbReference>
<dbReference type="Proteomes" id="UP000187406">
    <property type="component" value="Unassembled WGS sequence"/>
</dbReference>
<keyword evidence="13" id="KW-1185">Reference proteome</keyword>
<keyword evidence="4" id="KW-0238">DNA-binding</keyword>
<dbReference type="InterPro" id="IPR013083">
    <property type="entry name" value="Znf_RING/FYVE/PHD"/>
</dbReference>
<feature type="region of interest" description="Disordered" evidence="6">
    <location>
        <begin position="572"/>
        <end position="634"/>
    </location>
</feature>
<accession>A0A1Q3AXH9</accession>
<name>A0A1Q3AXH9_CEPFO</name>
<feature type="compositionally biased region" description="Acidic residues" evidence="6">
    <location>
        <begin position="381"/>
        <end position="396"/>
    </location>
</feature>
<feature type="compositionally biased region" description="Low complexity" evidence="6">
    <location>
        <begin position="1275"/>
        <end position="1286"/>
    </location>
</feature>
<dbReference type="Pfam" id="PF03126">
    <property type="entry name" value="Plus-3"/>
    <property type="match status" value="1"/>
</dbReference>
<dbReference type="FunFam" id="3.30.1490.40:FF:000004">
    <property type="entry name" value="Zinc finger CCCH domain-containing protein 19"/>
    <property type="match status" value="1"/>
</dbReference>
<reference evidence="13" key="1">
    <citation type="submission" date="2016-04" db="EMBL/GenBank/DDBJ databases">
        <title>Cephalotus genome sequencing.</title>
        <authorList>
            <person name="Fukushima K."/>
            <person name="Hasebe M."/>
            <person name="Fang X."/>
        </authorList>
    </citation>
    <scope>NUCLEOTIDE SEQUENCE [LARGE SCALE GENOMIC DNA]</scope>
    <source>
        <strain evidence="13">cv. St1</strain>
    </source>
</reference>
<dbReference type="Pfam" id="PF02213">
    <property type="entry name" value="GYF"/>
    <property type="match status" value="1"/>
</dbReference>
<feature type="region of interest" description="Disordered" evidence="6">
    <location>
        <begin position="1451"/>
        <end position="1477"/>
    </location>
</feature>
<feature type="region of interest" description="Disordered" evidence="6">
    <location>
        <begin position="1"/>
        <end position="163"/>
    </location>
</feature>
<organism evidence="12 13">
    <name type="scientific">Cephalotus follicularis</name>
    <name type="common">Albany pitcher plant</name>
    <dbReference type="NCBI Taxonomy" id="3775"/>
    <lineage>
        <taxon>Eukaryota</taxon>
        <taxon>Viridiplantae</taxon>
        <taxon>Streptophyta</taxon>
        <taxon>Embryophyta</taxon>
        <taxon>Tracheophyta</taxon>
        <taxon>Spermatophyta</taxon>
        <taxon>Magnoliopsida</taxon>
        <taxon>eudicotyledons</taxon>
        <taxon>Gunneridae</taxon>
        <taxon>Pentapetalae</taxon>
        <taxon>rosids</taxon>
        <taxon>fabids</taxon>
        <taxon>Oxalidales</taxon>
        <taxon>Cephalotaceae</taxon>
        <taxon>Cephalotus</taxon>
    </lineage>
</organism>
<dbReference type="SUPFAM" id="SSF55277">
    <property type="entry name" value="GYF domain"/>
    <property type="match status" value="1"/>
</dbReference>
<dbReference type="Gene3D" id="3.30.40.10">
    <property type="entry name" value="Zinc/RING finger domain, C3HC4 (zinc finger)"/>
    <property type="match status" value="1"/>
</dbReference>
<feature type="compositionally biased region" description="Basic residues" evidence="6">
    <location>
        <begin position="612"/>
        <end position="624"/>
    </location>
</feature>
<evidence type="ECO:0000256" key="5">
    <source>
        <dbReference type="PROSITE-ProRule" id="PRU00723"/>
    </source>
</evidence>
<evidence type="ECO:0000256" key="4">
    <source>
        <dbReference type="ARBA" id="ARBA00023125"/>
    </source>
</evidence>
<dbReference type="CDD" id="cd00072">
    <property type="entry name" value="GYF"/>
    <property type="match status" value="1"/>
</dbReference>
<feature type="region of interest" description="Disordered" evidence="6">
    <location>
        <begin position="1208"/>
        <end position="1287"/>
    </location>
</feature>
<proteinExistence type="predicted"/>
<feature type="compositionally biased region" description="Pro residues" evidence="6">
    <location>
        <begin position="1458"/>
        <end position="1467"/>
    </location>
</feature>
<feature type="compositionally biased region" description="Acidic residues" evidence="6">
    <location>
        <begin position="205"/>
        <end position="223"/>
    </location>
</feature>
<dbReference type="PANTHER" id="PTHR46695:SF5">
    <property type="entry name" value="RNA POLYMERASE-ASSOCIATED PROTEIN RTF1 HOMOLOG"/>
    <property type="match status" value="1"/>
</dbReference>
<gene>
    <name evidence="12" type="ORF">CFOL_v3_03794</name>
</gene>
<dbReference type="SMART" id="SM00719">
    <property type="entry name" value="Plus3"/>
    <property type="match status" value="1"/>
</dbReference>
<dbReference type="PROSITE" id="PS51925">
    <property type="entry name" value="SWIB_MDM2"/>
    <property type="match status" value="1"/>
</dbReference>
<feature type="compositionally biased region" description="Basic and acidic residues" evidence="6">
    <location>
        <begin position="154"/>
        <end position="163"/>
    </location>
</feature>
<dbReference type="PANTHER" id="PTHR46695">
    <property type="entry name" value="ZINC FINGER CCCH DOMAIN-CONTAINING PROTEIN 44-RELATED"/>
    <property type="match status" value="1"/>
</dbReference>
<dbReference type="STRING" id="3775.A0A1Q3AXH9"/>
<keyword evidence="1 5" id="KW-0479">Metal-binding</keyword>
<dbReference type="SUPFAM" id="SSF47592">
    <property type="entry name" value="SWIB/MDM2 domain"/>
    <property type="match status" value="1"/>
</dbReference>
<dbReference type="GO" id="GO:0008270">
    <property type="term" value="F:zinc ion binding"/>
    <property type="evidence" value="ECO:0007669"/>
    <property type="project" value="UniProtKB-KW"/>
</dbReference>
<feature type="zinc finger region" description="C3H1-type" evidence="5">
    <location>
        <begin position="1665"/>
        <end position="1690"/>
    </location>
</feature>
<feature type="compositionally biased region" description="Low complexity" evidence="6">
    <location>
        <begin position="138"/>
        <end position="152"/>
    </location>
</feature>
<sequence length="1690" mass="183611">MEAEEEDALNTNDNNYTKTATDMQAPPQNTEPQLDGGAPESQQSPPPQPQSESAVIAGGGGGDDATIKEDESVNDVAESRIGDGSGGLTSAESPEKVTGEVGDEDLIGGEQSKVSEPMVEAGGKEDKESIDGDESKEVVSSCESPVEEPPVSGNDHEKDAIDGEEVKVGIKTEEEETEVPNCVTEQLNVGEEMEVPDVKEKAEADEVEEREVNDVVEETEVDDVEEKLEMDGIAVAGEKEEPYVAEEREVPIVAEERGVAEVAEKLETEETVMPDLVKETVGAIGTEEMAMREEREMAGVTEESNEVENEVVADVVEGADGAQEIEMDDDPQEAEMDKAEGTATEAADEEEVMAETGAAEAAKEGEMMEDEAEMANVVEEMETTEGTEAAEETEVEEASRSGSGKRKRGKITKASAKGTMRKKVEEDVCFICFDGGDLVLCDRRGCPKAYHPSCVNRDEAFFQTKGRWNCGWHLCSNCEKNAYYMCYTCTFSLCKSCIKNSVILCVRGNRGFCETCMKTVMLIGRNEQENRETAQVDFDDKSSWEYLFKDYWIDLKERLCLTSDELAQAKNPWKGSDLHAGKRESPDEIFDANNDGGSASDSSAGNAEAPVSKRRKAKKRSKSRAKGDSPSTVAAIGGERTYTADSVEWASKELLEFVMHMKNGEKSVLSQFDVQALLLEYIKRNKLRDPRRKSQIICDARLQNLFGKQRVGHFEMLKLLESHFLTKEDSQADDLQGSVVDTEANQSEPDGNSDVLMKAGKDKRRKTRKKGDGRGLQSNVDDYAAIDMHNINLIYLRRNLVEDILEDTEFHDKVVGSFVRIRISGNAQKQDLYRLVQVVGTNKVADPYRVGKKMTDYLLEILNLNKTEAISIDIISNQEFTEDECKRLRQSIKCGLINRLTVGDIQEKAMTFQAVRVKDWLETETMRLSHLRDRASDLGKRKELRECVEKLQLLKSPEERQRRLEEIPEIHADPNMDPSHESDEDETNDKRQENYMRPRGSGFSRRMKEPISPRKGDFASNESWGGTRNHSSMNRELSRNLSDKGFLNKGVNAVGAGEIGNENLWIQGRDKETQQLSILEKPKLVTNSETGARETHSAVISQSSSKAVSEISQAPPSTLAAHSAAQINETEKIWHYKDPSGKVQGPFSIVQLRKWNNNGYFPTELRIWRTNEKQDDSILLTDALTGKFHKDPSSVDNIIAKAQVAHSTVGESWKSQPEMNSVGRATPSLEVQKYSTSRWGSETNLPSPTPNQTTTGGTKGPTFENQWSPTPAQPGGSFLGANSLSGSNGGLQPPAVVVPESSKLIHSHASHVLNIAPKTEMGMPQSSTNGPHIHSQPTMVGELSQVQVNAHLLPGPDAAAASMNSGGGMKNVSAILQNLVQSSGTRNLPVGSQAWGSVSVGKPDMFASSQLSGVESQGTISMPGQPAYGQWGNVSSSAPIVGNVTGVFPAQGSSGLPPSDPWRPPVPVQSNTQPPTPPNVPWGMGVNDNHGATARAGPENQNTNWGQVSGNPIMGWGGGPAPANANPGWVAHSQGPVPGNANPTWVPPGQLQAPAISHPGWAPPGQGQVPGNAVPNWDPPGNAVNANPGWVSAGQGPPPGNANQGWGVPTLKPGMWGNEQNNSGDRFSGQRDRGPHGGDSGFGGGKTWSRQSSFGGGGVSSRPSSKGQRVCKYHESGRCRRGSSCDYMHT</sequence>
<dbReference type="FunFam" id="3.30.40.10:FF:000303">
    <property type="entry name" value="Zinc finger CCCH domain-containing protein 19"/>
    <property type="match status" value="1"/>
</dbReference>
<evidence type="ECO:0000313" key="12">
    <source>
        <dbReference type="EMBL" id="GAV60263.1"/>
    </source>
</evidence>
<dbReference type="CDD" id="cd15568">
    <property type="entry name" value="PHD5_NSD"/>
    <property type="match status" value="1"/>
</dbReference>
<dbReference type="PROSITE" id="PS50829">
    <property type="entry name" value="GYF"/>
    <property type="match status" value="1"/>
</dbReference>
<dbReference type="SUPFAM" id="SSF159042">
    <property type="entry name" value="Plus3-like"/>
    <property type="match status" value="1"/>
</dbReference>
<dbReference type="FunCoup" id="A0A1Q3AXH9">
    <property type="interactions" value="1314"/>
</dbReference>
<dbReference type="PROSITE" id="PS50016">
    <property type="entry name" value="ZF_PHD_2"/>
    <property type="match status" value="1"/>
</dbReference>
<dbReference type="InterPro" id="IPR036855">
    <property type="entry name" value="Znf_CCCH_sf"/>
</dbReference>
<dbReference type="Gene3D" id="3.90.70.200">
    <property type="entry name" value="Plus-3 domain"/>
    <property type="match status" value="1"/>
</dbReference>
<evidence type="ECO:0000259" key="7">
    <source>
        <dbReference type="PROSITE" id="PS50016"/>
    </source>
</evidence>
<feature type="region of interest" description="Disordered" evidence="6">
    <location>
        <begin position="189"/>
        <end position="223"/>
    </location>
</feature>
<dbReference type="InterPro" id="IPR011011">
    <property type="entry name" value="Znf_FYVE_PHD"/>
</dbReference>
<feature type="compositionally biased region" description="Basic and acidic residues" evidence="6">
    <location>
        <begin position="1006"/>
        <end position="1017"/>
    </location>
</feature>
<feature type="compositionally biased region" description="Polar residues" evidence="6">
    <location>
        <begin position="1208"/>
        <end position="1219"/>
    </location>
</feature>
<dbReference type="GO" id="GO:0003677">
    <property type="term" value="F:DNA binding"/>
    <property type="evidence" value="ECO:0007669"/>
    <property type="project" value="UniProtKB-KW"/>
</dbReference>
<feature type="region of interest" description="Disordered" evidence="6">
    <location>
        <begin position="317"/>
        <end position="368"/>
    </location>
</feature>
<dbReference type="InterPro" id="IPR019787">
    <property type="entry name" value="Znf_PHD-finger"/>
</dbReference>
<evidence type="ECO:0000259" key="10">
    <source>
        <dbReference type="PROSITE" id="PS51360"/>
    </source>
</evidence>
<evidence type="ECO:0000256" key="3">
    <source>
        <dbReference type="ARBA" id="ARBA00022833"/>
    </source>
</evidence>
<feature type="compositionally biased region" description="Polar residues" evidence="6">
    <location>
        <begin position="1020"/>
        <end position="1035"/>
    </location>
</feature>
<protein>
    <submittedName>
        <fullName evidence="12">SWIB domain-containing protein/GYF domain-containing protein/Plus-3 domain-containing protein</fullName>
    </submittedName>
</protein>
<evidence type="ECO:0000313" key="13">
    <source>
        <dbReference type="Proteomes" id="UP000187406"/>
    </source>
</evidence>
<feature type="compositionally biased region" description="Acidic residues" evidence="6">
    <location>
        <begin position="323"/>
        <end position="334"/>
    </location>
</feature>
<feature type="compositionally biased region" description="Basic and acidic residues" evidence="6">
    <location>
        <begin position="65"/>
        <end position="81"/>
    </location>
</feature>
<feature type="compositionally biased region" description="Basic and acidic residues" evidence="6">
    <location>
        <begin position="122"/>
        <end position="137"/>
    </location>
</feature>
<dbReference type="InterPro" id="IPR036885">
    <property type="entry name" value="SWIB_MDM2_dom_sf"/>
</dbReference>
<dbReference type="PROSITE" id="PS51360">
    <property type="entry name" value="PLUS3"/>
    <property type="match status" value="1"/>
</dbReference>
<evidence type="ECO:0000259" key="9">
    <source>
        <dbReference type="PROSITE" id="PS50829"/>
    </source>
</evidence>
<dbReference type="InterPro" id="IPR035445">
    <property type="entry name" value="GYF-like_dom_sf"/>
</dbReference>
<dbReference type="FunFam" id="1.10.245.10:FF:000003">
    <property type="entry name" value="Zinc finger CCCH domain-containing protein 19"/>
    <property type="match status" value="1"/>
</dbReference>
<dbReference type="InterPro" id="IPR004343">
    <property type="entry name" value="Plus-3_dom"/>
</dbReference>
<feature type="compositionally biased region" description="Low complexity" evidence="6">
    <location>
        <begin position="591"/>
        <end position="607"/>
    </location>
</feature>
<dbReference type="Pfam" id="PF02201">
    <property type="entry name" value="SWIB"/>
    <property type="match status" value="1"/>
</dbReference>
<feature type="compositionally biased region" description="Basic residues" evidence="6">
    <location>
        <begin position="761"/>
        <end position="771"/>
    </location>
</feature>
<dbReference type="InterPro" id="IPR001965">
    <property type="entry name" value="Znf_PHD"/>
</dbReference>
<feature type="domain" description="GYF" evidence="9">
    <location>
        <begin position="1131"/>
        <end position="1185"/>
    </location>
</feature>
<dbReference type="InterPro" id="IPR003121">
    <property type="entry name" value="SWIB_MDM2_domain"/>
</dbReference>
<dbReference type="SUPFAM" id="SSF57903">
    <property type="entry name" value="FYVE/PHD zinc finger"/>
    <property type="match status" value="1"/>
</dbReference>
<comment type="caution">
    <text evidence="12">The sequence shown here is derived from an EMBL/GenBank/DDBJ whole genome shotgun (WGS) entry which is preliminary data.</text>
</comment>
<dbReference type="SMART" id="SM00151">
    <property type="entry name" value="SWIB"/>
    <property type="match status" value="1"/>
</dbReference>
<dbReference type="InterPro" id="IPR003169">
    <property type="entry name" value="GYF"/>
</dbReference>
<keyword evidence="2 5" id="KW-0863">Zinc-finger</keyword>
<dbReference type="SMART" id="SM00249">
    <property type="entry name" value="PHD"/>
    <property type="match status" value="1"/>
</dbReference>
<dbReference type="OrthoDB" id="6415790at2759"/>
<evidence type="ECO:0000256" key="6">
    <source>
        <dbReference type="SAM" id="MobiDB-lite"/>
    </source>
</evidence>
<dbReference type="InterPro" id="IPR019835">
    <property type="entry name" value="SWIB_domain"/>
</dbReference>
<dbReference type="InterPro" id="IPR019786">
    <property type="entry name" value="Zinc_finger_PHD-type_CS"/>
</dbReference>
<feature type="domain" description="DM2" evidence="11">
    <location>
        <begin position="643"/>
        <end position="726"/>
    </location>
</feature>
<feature type="compositionally biased region" description="Basic and acidic residues" evidence="6">
    <location>
        <begin position="966"/>
        <end position="981"/>
    </location>
</feature>
<evidence type="ECO:0000256" key="2">
    <source>
        <dbReference type="ARBA" id="ARBA00022771"/>
    </source>
</evidence>
<dbReference type="Gene3D" id="3.30.1490.40">
    <property type="match status" value="1"/>
</dbReference>
<dbReference type="EMBL" id="BDDD01000142">
    <property type="protein sequence ID" value="GAV60263.1"/>
    <property type="molecule type" value="Genomic_DNA"/>
</dbReference>
<feature type="compositionally biased region" description="Polar residues" evidence="6">
    <location>
        <begin position="9"/>
        <end position="32"/>
    </location>
</feature>
<dbReference type="FunFam" id="3.90.70.200:FF:000002">
    <property type="entry name" value="Zinc finger CCCH domain-containing protein 19"/>
    <property type="match status" value="1"/>
</dbReference>
<feature type="domain" description="PHD-type" evidence="7">
    <location>
        <begin position="426"/>
        <end position="492"/>
    </location>
</feature>
<feature type="domain" description="C3H1-type" evidence="8">
    <location>
        <begin position="1665"/>
        <end position="1690"/>
    </location>
</feature>
<feature type="compositionally biased region" description="Basic and acidic residues" evidence="6">
    <location>
        <begin position="576"/>
        <end position="586"/>
    </location>
</feature>
<feature type="region of interest" description="Disordered" evidence="6">
    <location>
        <begin position="381"/>
        <end position="412"/>
    </location>
</feature>
<feature type="region of interest" description="Disordered" evidence="6">
    <location>
        <begin position="1589"/>
        <end position="1690"/>
    </location>
</feature>
<dbReference type="SMART" id="SM00444">
    <property type="entry name" value="GYF"/>
    <property type="match status" value="1"/>
</dbReference>
<keyword evidence="3 5" id="KW-0862">Zinc</keyword>